<proteinExistence type="predicted"/>
<evidence type="ECO:0000313" key="1">
    <source>
        <dbReference type="EMBL" id="GAA4627011.1"/>
    </source>
</evidence>
<dbReference type="Proteomes" id="UP001501442">
    <property type="component" value="Unassembled WGS sequence"/>
</dbReference>
<keyword evidence="2" id="KW-1185">Reference proteome</keyword>
<evidence type="ECO:0000313" key="2">
    <source>
        <dbReference type="Proteomes" id="UP001501442"/>
    </source>
</evidence>
<accession>A0ABP8U9F8</accession>
<name>A0ABP8U9F8_9ACTN</name>
<reference evidence="2" key="1">
    <citation type="journal article" date="2019" name="Int. J. Syst. Evol. Microbiol.">
        <title>The Global Catalogue of Microorganisms (GCM) 10K type strain sequencing project: providing services to taxonomists for standard genome sequencing and annotation.</title>
        <authorList>
            <consortium name="The Broad Institute Genomics Platform"/>
            <consortium name="The Broad Institute Genome Sequencing Center for Infectious Disease"/>
            <person name="Wu L."/>
            <person name="Ma J."/>
        </authorList>
    </citation>
    <scope>NUCLEOTIDE SEQUENCE [LARGE SCALE GENOMIC DNA]</scope>
    <source>
        <strain evidence="2">JCM 17939</strain>
    </source>
</reference>
<protein>
    <recommendedName>
        <fullName evidence="3">HNH endonuclease</fullName>
    </recommendedName>
</protein>
<comment type="caution">
    <text evidence="1">The sequence shown here is derived from an EMBL/GenBank/DDBJ whole genome shotgun (WGS) entry which is preliminary data.</text>
</comment>
<sequence length="185" mass="20058">MISQGNRLRPKRGCGTKSYPDEAAALRALDRIKTRNTRSKVPTRAEECPRGLWHLVGGKATGTGPADKIRALILERDGHRCASCGTAIRGRWYSLQHRNARGMGGTSDPLANSPVNLITLCVSATSPGCHLACERRHPDMHEAGFWLWDSQDPTAVPVTHAIYGRVLLLPDCAVQPVTPTGGDTE</sequence>
<evidence type="ECO:0008006" key="3">
    <source>
        <dbReference type="Google" id="ProtNLM"/>
    </source>
</evidence>
<dbReference type="RefSeq" id="WP_345432146.1">
    <property type="nucleotide sequence ID" value="NZ_BAABHK010000004.1"/>
</dbReference>
<gene>
    <name evidence="1" type="ORF">GCM10023196_037560</name>
</gene>
<dbReference type="EMBL" id="BAABHK010000004">
    <property type="protein sequence ID" value="GAA4627011.1"/>
    <property type="molecule type" value="Genomic_DNA"/>
</dbReference>
<organism evidence="1 2">
    <name type="scientific">Actinoallomurus vinaceus</name>
    <dbReference type="NCBI Taxonomy" id="1080074"/>
    <lineage>
        <taxon>Bacteria</taxon>
        <taxon>Bacillati</taxon>
        <taxon>Actinomycetota</taxon>
        <taxon>Actinomycetes</taxon>
        <taxon>Streptosporangiales</taxon>
        <taxon>Thermomonosporaceae</taxon>
        <taxon>Actinoallomurus</taxon>
    </lineage>
</organism>